<dbReference type="EMBL" id="CP024422">
    <property type="protein sequence ID" value="ATQ55421.1"/>
    <property type="molecule type" value="Genomic_DNA"/>
</dbReference>
<dbReference type="Proteomes" id="UP000229314">
    <property type="component" value="Chromosome"/>
</dbReference>
<gene>
    <name evidence="2" type="ORF">PYTT13_06110</name>
</gene>
<organism evidence="2 3">
    <name type="scientific">Paracoccus yeei</name>
    <dbReference type="NCBI Taxonomy" id="147645"/>
    <lineage>
        <taxon>Bacteria</taxon>
        <taxon>Pseudomonadati</taxon>
        <taxon>Pseudomonadota</taxon>
        <taxon>Alphaproteobacteria</taxon>
        <taxon>Rhodobacterales</taxon>
        <taxon>Paracoccaceae</taxon>
        <taxon>Paracoccus</taxon>
    </lineage>
</organism>
<keyword evidence="1" id="KW-1133">Transmembrane helix</keyword>
<keyword evidence="1" id="KW-0472">Membrane</keyword>
<evidence type="ECO:0000256" key="1">
    <source>
        <dbReference type="SAM" id="Phobius"/>
    </source>
</evidence>
<dbReference type="RefSeq" id="WP_099648532.1">
    <property type="nucleotide sequence ID" value="NZ_CAJGAB010000069.1"/>
</dbReference>
<protein>
    <submittedName>
        <fullName evidence="2">Uncharacterized protein</fullName>
    </submittedName>
</protein>
<keyword evidence="1" id="KW-0812">Transmembrane</keyword>
<dbReference type="GeneID" id="78897242"/>
<dbReference type="AlphaFoldDB" id="A0A2D2BYU0"/>
<accession>A0A2D2BYU0</accession>
<evidence type="ECO:0000313" key="3">
    <source>
        <dbReference type="Proteomes" id="UP000229314"/>
    </source>
</evidence>
<name>A0A2D2BYU0_9RHOB</name>
<sequence length="109" mass="11174">MLTGSTFPVATASFALALFNFGGIAGCGGRMGDRSVRIPRRDVELYRSGRAGRGLDVGDAIHTGQSGDAAALGSGAASFFGVIAACLSITLLALTLVNRHSERVLMQSS</sequence>
<feature type="transmembrane region" description="Helical" evidence="1">
    <location>
        <begin position="76"/>
        <end position="97"/>
    </location>
</feature>
<proteinExistence type="predicted"/>
<reference evidence="2 3" key="1">
    <citation type="submission" date="2017-10" db="EMBL/GenBank/DDBJ databases">
        <title>Complete genome sequence of Paracoccus yeei TT13 isolated from human skin.</title>
        <authorList>
            <person name="Lee K."/>
            <person name="Lim J.Y."/>
            <person name="Hwang I."/>
        </authorList>
    </citation>
    <scope>NUCLEOTIDE SEQUENCE [LARGE SCALE GENOMIC DNA]</scope>
    <source>
        <strain evidence="2 3">TT13</strain>
    </source>
</reference>
<evidence type="ECO:0000313" key="2">
    <source>
        <dbReference type="EMBL" id="ATQ55421.1"/>
    </source>
</evidence>